<accession>A0ABC8RRZ4</accession>
<dbReference type="EMBL" id="CAUOFW020001724">
    <property type="protein sequence ID" value="CAK9147766.1"/>
    <property type="molecule type" value="Genomic_DNA"/>
</dbReference>
<reference evidence="1 2" key="1">
    <citation type="submission" date="2024-02" db="EMBL/GenBank/DDBJ databases">
        <authorList>
            <person name="Vignale AGUSTIN F."/>
            <person name="Sosa J E."/>
            <person name="Modenutti C."/>
        </authorList>
    </citation>
    <scope>NUCLEOTIDE SEQUENCE [LARGE SCALE GENOMIC DNA]</scope>
</reference>
<dbReference type="Proteomes" id="UP001642360">
    <property type="component" value="Unassembled WGS sequence"/>
</dbReference>
<protein>
    <submittedName>
        <fullName evidence="1">Uncharacterized protein</fullName>
    </submittedName>
</protein>
<name>A0ABC8RRZ4_9AQUA</name>
<organism evidence="1 2">
    <name type="scientific">Ilex paraguariensis</name>
    <name type="common">yerba mate</name>
    <dbReference type="NCBI Taxonomy" id="185542"/>
    <lineage>
        <taxon>Eukaryota</taxon>
        <taxon>Viridiplantae</taxon>
        <taxon>Streptophyta</taxon>
        <taxon>Embryophyta</taxon>
        <taxon>Tracheophyta</taxon>
        <taxon>Spermatophyta</taxon>
        <taxon>Magnoliopsida</taxon>
        <taxon>eudicotyledons</taxon>
        <taxon>Gunneridae</taxon>
        <taxon>Pentapetalae</taxon>
        <taxon>asterids</taxon>
        <taxon>campanulids</taxon>
        <taxon>Aquifoliales</taxon>
        <taxon>Aquifoliaceae</taxon>
        <taxon>Ilex</taxon>
    </lineage>
</organism>
<comment type="caution">
    <text evidence="1">The sequence shown here is derived from an EMBL/GenBank/DDBJ whole genome shotgun (WGS) entry which is preliminary data.</text>
</comment>
<keyword evidence="2" id="KW-1185">Reference proteome</keyword>
<evidence type="ECO:0000313" key="2">
    <source>
        <dbReference type="Proteomes" id="UP001642360"/>
    </source>
</evidence>
<evidence type="ECO:0000313" key="1">
    <source>
        <dbReference type="EMBL" id="CAK9147766.1"/>
    </source>
</evidence>
<proteinExistence type="predicted"/>
<dbReference type="AlphaFoldDB" id="A0ABC8RRZ4"/>
<gene>
    <name evidence="1" type="ORF">ILEXP_LOCUS15706</name>
</gene>
<sequence length="158" mass="18450">MSHQQSRVPKYAAKSVLIQLPQTVPQMKVRAKNNFLTQSTLSLKFFLTRLITVITPLYLARMATRTLKEFLFETQENHTKGFEKTILRDLVESIWQVLLRFGTPSRKSVFGWALTPLLKMPPRLIFLRSLNLGQQLVAKQEIKPIVLWNQQQHHSRLK</sequence>